<proteinExistence type="predicted"/>
<feature type="domain" description="Ice-binding protein C-terminal" evidence="2">
    <location>
        <begin position="165"/>
        <end position="190"/>
    </location>
</feature>
<evidence type="ECO:0000259" key="2">
    <source>
        <dbReference type="Pfam" id="PF07589"/>
    </source>
</evidence>
<gene>
    <name evidence="3" type="ORF">VVD49_03060</name>
</gene>
<evidence type="ECO:0000313" key="3">
    <source>
        <dbReference type="EMBL" id="MEC5384684.1"/>
    </source>
</evidence>
<feature type="signal peptide" evidence="1">
    <location>
        <begin position="1"/>
        <end position="22"/>
    </location>
</feature>
<dbReference type="InterPro" id="IPR013424">
    <property type="entry name" value="Ice-binding_C"/>
</dbReference>
<evidence type="ECO:0000313" key="4">
    <source>
        <dbReference type="Proteomes" id="UP001331561"/>
    </source>
</evidence>
<keyword evidence="1" id="KW-0732">Signal</keyword>
<dbReference type="Proteomes" id="UP001331561">
    <property type="component" value="Unassembled WGS sequence"/>
</dbReference>
<dbReference type="Pfam" id="PF07589">
    <property type="entry name" value="PEP-CTERM"/>
    <property type="match status" value="1"/>
</dbReference>
<dbReference type="RefSeq" id="WP_327597655.1">
    <property type="nucleotide sequence ID" value="NZ_JAYXHS010000001.1"/>
</dbReference>
<dbReference type="EMBL" id="JAYXHS010000001">
    <property type="protein sequence ID" value="MEC5384684.1"/>
    <property type="molecule type" value="Genomic_DNA"/>
</dbReference>
<name>A0ABU6JYD5_9RHOO</name>
<evidence type="ECO:0000256" key="1">
    <source>
        <dbReference type="SAM" id="SignalP"/>
    </source>
</evidence>
<dbReference type="NCBIfam" id="TIGR02595">
    <property type="entry name" value="PEP_CTERM"/>
    <property type="match status" value="1"/>
</dbReference>
<protein>
    <submittedName>
        <fullName evidence="3">PEP-CTERM sorting domain-containing protein</fullName>
    </submittedName>
</protein>
<accession>A0ABU6JYD5</accession>
<comment type="caution">
    <text evidence="3">The sequence shown here is derived from an EMBL/GenBank/DDBJ whole genome shotgun (WGS) entry which is preliminary data.</text>
</comment>
<reference evidence="3 4" key="1">
    <citation type="submission" date="2024-01" db="EMBL/GenBank/DDBJ databases">
        <title>Uliginosibacterium soil sp. nov.</title>
        <authorList>
            <person name="Lv Y."/>
        </authorList>
    </citation>
    <scope>NUCLEOTIDE SEQUENCE [LARGE SCALE GENOMIC DNA]</scope>
    <source>
        <strain evidence="3 4">H3</strain>
    </source>
</reference>
<feature type="chain" id="PRO_5046354993" evidence="1">
    <location>
        <begin position="23"/>
        <end position="193"/>
    </location>
</feature>
<keyword evidence="4" id="KW-1185">Reference proteome</keyword>
<sequence length="193" mass="19988">MKKIIAIACVVLAGVAASQANAYTLTQTEDGNGGVTFLPDGFTLTGTNFEEDPQTYSSYQTYYTQSFAVDTWVSFNWNYVSSDSNTASDLGFNADPAGYTIWAEPGTALVGRTALSGLGVNASGAVSNLLISAGQNFGWYVSSADGLNGGASLTISSLVETPVTAVPEPTGLALMLAGVGVIGLYKRSRKQVG</sequence>
<organism evidence="3 4">
    <name type="scientific">Uliginosibacterium silvisoli</name>
    <dbReference type="NCBI Taxonomy" id="3114758"/>
    <lineage>
        <taxon>Bacteria</taxon>
        <taxon>Pseudomonadati</taxon>
        <taxon>Pseudomonadota</taxon>
        <taxon>Betaproteobacteria</taxon>
        <taxon>Rhodocyclales</taxon>
        <taxon>Zoogloeaceae</taxon>
        <taxon>Uliginosibacterium</taxon>
    </lineage>
</organism>